<evidence type="ECO:0000256" key="1">
    <source>
        <dbReference type="SAM" id="MobiDB-lite"/>
    </source>
</evidence>
<dbReference type="EMBL" id="KC977570">
    <property type="protein sequence ID" value="AGO82450.2"/>
    <property type="molecule type" value="Genomic_DNA"/>
</dbReference>
<keyword evidence="3" id="KW-0540">Nuclease</keyword>
<dbReference type="SUPFAM" id="SSF53098">
    <property type="entry name" value="Ribonuclease H-like"/>
    <property type="match status" value="1"/>
</dbReference>
<evidence type="ECO:0000313" key="4">
    <source>
        <dbReference type="Proteomes" id="UP000201566"/>
    </source>
</evidence>
<dbReference type="InterPro" id="IPR036397">
    <property type="entry name" value="RNaseH_sf"/>
</dbReference>
<accession>S4VSS2</accession>
<name>S4VSS2_9VIRU</name>
<dbReference type="GeneID" id="16512838"/>
<gene>
    <name evidence="3" type="ORF">pdul_cds_405</name>
</gene>
<proteinExistence type="predicted"/>
<reference evidence="3 4" key="1">
    <citation type="journal article" date="2013" name="Science">
        <title>Pandoraviruses: amoeba viruses with genomes up to 2.5 Mb reaching that of parasitic eukaryotes.</title>
        <authorList>
            <person name="Philippe N."/>
            <person name="Legendre M."/>
            <person name="Doutre G."/>
            <person name="Coute Y."/>
            <person name="Poirot O."/>
            <person name="Lescot M."/>
            <person name="Arslan D."/>
            <person name="Seltzer V."/>
            <person name="Bertaux L."/>
            <person name="Bruley C."/>
            <person name="Garin J."/>
            <person name="Claverie J.M."/>
            <person name="Abergel C."/>
        </authorList>
    </citation>
    <scope>NUCLEOTIDE SEQUENCE [LARGE SCALE GENOMIC DNA]</scope>
    <source>
        <strain evidence="3">Melbourne</strain>
    </source>
</reference>
<organism evidence="3 4">
    <name type="scientific">Pandoravirus dulcis</name>
    <dbReference type="NCBI Taxonomy" id="1349409"/>
    <lineage>
        <taxon>Viruses</taxon>
        <taxon>Pandoravirus</taxon>
    </lineage>
</organism>
<dbReference type="Pfam" id="PF01612">
    <property type="entry name" value="DNA_pol_A_exo1"/>
    <property type="match status" value="1"/>
</dbReference>
<evidence type="ECO:0000313" key="3">
    <source>
        <dbReference type="EMBL" id="AGO82450.2"/>
    </source>
</evidence>
<dbReference type="GO" id="GO:0003676">
    <property type="term" value="F:nucleic acid binding"/>
    <property type="evidence" value="ECO:0007669"/>
    <property type="project" value="InterPro"/>
</dbReference>
<dbReference type="GO" id="GO:0008408">
    <property type="term" value="F:3'-5' exonuclease activity"/>
    <property type="evidence" value="ECO:0007669"/>
    <property type="project" value="InterPro"/>
</dbReference>
<sequence>MTATNRPTGQSRRYARGTQPAQRGRSASRFFFYSNPQSMKGYKDDRARQSSATGCKEGARRPENGITSQRTGPRTPREAPDAAAAVALAQSKLDSRPDADHVVVPICPSGVKQREVAALTASLGLHCARMGTGASRWLIVSRRPLRLLFRDLSPDTRAHLQRYAGVRLFAVRSRDNLGRCDHDDDDDDGYVDKDDHADKRCEAHGTCKSKVEGTQTGRVDRYVTAPHVDSADLLTAVTWAIVALGGEKRLVDLHRVTVARVLALLTASPAFAAWSQRPPPDTLEVPGVWPVPGDGPHTPASKAASIYCPANDGRCFVSVDIVAANFRALVHAGLIEQTSWETFVAHGDVLPDEGAVAYLARAKGLRMLALSQPALRPDLQRALWSRVAVGAFERLVAAGACALSDLAAWNSDEVIIHADDADDAVAKVASFGQILADAEWADALACRAFTLSTVTDGDGALVGFRRTCLTTGRSAYKCIPPDRLCEVLFGGGSAISPVHAPCAAAVDGVFGAEAKACADALSWLVFDTEARAHGATTADVADRIAARGVPMPRAIDLASYVIDHRAALLVRPVDRGDDDSGDGAKRVRCAWAAAGTESTAAYRRRAWPAIGPGGADGPRCTLLPEGVQLIDTLDGCRRVTMALARQPAIAVDCEGISEGEIAMVQIHAPGGGGGGSGGITYFFDMLAPEARGGDAFLGAGGLGAVLASRCVVKVMHDARGDLSALARRYSRVVRGLFDTQIAHALVLGGVGVSPKAFTSGLNEVLAAHAQSTNADTGDDPTNADKKAASRIMTCNRLCWHERPLTRRLLRYAAADVARLLDAYRGLMMALDGACRDEVVVLSDARADAAAGRT</sequence>
<dbReference type="Proteomes" id="UP000201566">
    <property type="component" value="Segment"/>
</dbReference>
<dbReference type="RefSeq" id="YP_008319119.2">
    <property type="nucleotide sequence ID" value="NC_021858.1"/>
</dbReference>
<dbReference type="Gene3D" id="3.30.420.10">
    <property type="entry name" value="Ribonuclease H-like superfamily/Ribonuclease H"/>
    <property type="match status" value="1"/>
</dbReference>
<dbReference type="PANTHER" id="PTHR46814:SF1">
    <property type="entry name" value="EGALITARIAN, ISOFORM B"/>
    <property type="match status" value="1"/>
</dbReference>
<feature type="compositionally biased region" description="Polar residues" evidence="1">
    <location>
        <begin position="1"/>
        <end position="11"/>
    </location>
</feature>
<dbReference type="PANTHER" id="PTHR46814">
    <property type="entry name" value="EGALITARIAN, ISOFORM B"/>
    <property type="match status" value="1"/>
</dbReference>
<keyword evidence="3" id="KW-0378">Hydrolase</keyword>
<dbReference type="GO" id="GO:0006139">
    <property type="term" value="P:nucleobase-containing compound metabolic process"/>
    <property type="evidence" value="ECO:0007669"/>
    <property type="project" value="InterPro"/>
</dbReference>
<keyword evidence="3" id="KW-0269">Exonuclease</keyword>
<dbReference type="InterPro" id="IPR002562">
    <property type="entry name" value="3'-5'_exonuclease_dom"/>
</dbReference>
<dbReference type="InterPro" id="IPR012337">
    <property type="entry name" value="RNaseH-like_sf"/>
</dbReference>
<feature type="domain" description="3'-5' exonuclease" evidence="2">
    <location>
        <begin position="628"/>
        <end position="826"/>
    </location>
</feature>
<feature type="region of interest" description="Disordered" evidence="1">
    <location>
        <begin position="1"/>
        <end position="79"/>
    </location>
</feature>
<evidence type="ECO:0000259" key="2">
    <source>
        <dbReference type="Pfam" id="PF01612"/>
    </source>
</evidence>
<dbReference type="KEGG" id="vg:16512838"/>
<protein>
    <submittedName>
        <fullName evidence="3">DnaQ like exonuclease</fullName>
    </submittedName>
</protein>